<reference evidence="5 6" key="1">
    <citation type="submission" date="2020-01" db="EMBL/GenBank/DDBJ databases">
        <title>Genome analysis of Anaerocolumna sp. CBA3638.</title>
        <authorList>
            <person name="Kim J."/>
            <person name="Roh S.W."/>
        </authorList>
    </citation>
    <scope>NUCLEOTIDE SEQUENCE [LARGE SCALE GENOMIC DNA]</scope>
    <source>
        <strain evidence="5 6">CBA3638</strain>
    </source>
</reference>
<evidence type="ECO:0000313" key="5">
    <source>
        <dbReference type="EMBL" id="QHQ63580.1"/>
    </source>
</evidence>
<dbReference type="GO" id="GO:0043565">
    <property type="term" value="F:sequence-specific DNA binding"/>
    <property type="evidence" value="ECO:0007669"/>
    <property type="project" value="InterPro"/>
</dbReference>
<keyword evidence="1" id="KW-0805">Transcription regulation</keyword>
<dbReference type="Proteomes" id="UP000464314">
    <property type="component" value="Chromosome"/>
</dbReference>
<feature type="domain" description="HTH araC/xylS-type" evidence="4">
    <location>
        <begin position="176"/>
        <end position="274"/>
    </location>
</feature>
<dbReference type="InterPro" id="IPR037923">
    <property type="entry name" value="HTH-like"/>
</dbReference>
<organism evidence="5 6">
    <name type="scientific">Anaerocolumna sedimenticola</name>
    <dbReference type="NCBI Taxonomy" id="2696063"/>
    <lineage>
        <taxon>Bacteria</taxon>
        <taxon>Bacillati</taxon>
        <taxon>Bacillota</taxon>
        <taxon>Clostridia</taxon>
        <taxon>Lachnospirales</taxon>
        <taxon>Lachnospiraceae</taxon>
        <taxon>Anaerocolumna</taxon>
    </lineage>
</organism>
<dbReference type="SUPFAM" id="SSF46689">
    <property type="entry name" value="Homeodomain-like"/>
    <property type="match status" value="2"/>
</dbReference>
<dbReference type="InterPro" id="IPR009057">
    <property type="entry name" value="Homeodomain-like_sf"/>
</dbReference>
<dbReference type="KEGG" id="anr:Ana3638_01445"/>
<dbReference type="AlphaFoldDB" id="A0A6P1TQN8"/>
<dbReference type="InterPro" id="IPR020449">
    <property type="entry name" value="Tscrpt_reg_AraC-type_HTH"/>
</dbReference>
<dbReference type="Pfam" id="PF12833">
    <property type="entry name" value="HTH_18"/>
    <property type="match status" value="1"/>
</dbReference>
<evidence type="ECO:0000313" key="6">
    <source>
        <dbReference type="Proteomes" id="UP000464314"/>
    </source>
</evidence>
<dbReference type="PANTHER" id="PTHR43280">
    <property type="entry name" value="ARAC-FAMILY TRANSCRIPTIONAL REGULATOR"/>
    <property type="match status" value="1"/>
</dbReference>
<gene>
    <name evidence="5" type="ORF">Ana3638_01445</name>
</gene>
<evidence type="ECO:0000256" key="1">
    <source>
        <dbReference type="ARBA" id="ARBA00023015"/>
    </source>
</evidence>
<dbReference type="PANTHER" id="PTHR43280:SF30">
    <property type="entry name" value="MMSAB OPERON REGULATORY PROTEIN"/>
    <property type="match status" value="1"/>
</dbReference>
<dbReference type="EMBL" id="CP048000">
    <property type="protein sequence ID" value="QHQ63580.1"/>
    <property type="molecule type" value="Genomic_DNA"/>
</dbReference>
<dbReference type="GO" id="GO:0003700">
    <property type="term" value="F:DNA-binding transcription factor activity"/>
    <property type="evidence" value="ECO:0007669"/>
    <property type="project" value="InterPro"/>
</dbReference>
<dbReference type="SMART" id="SM00342">
    <property type="entry name" value="HTH_ARAC"/>
    <property type="match status" value="1"/>
</dbReference>
<dbReference type="Gene3D" id="1.10.10.60">
    <property type="entry name" value="Homeodomain-like"/>
    <property type="match status" value="2"/>
</dbReference>
<evidence type="ECO:0000256" key="3">
    <source>
        <dbReference type="ARBA" id="ARBA00023163"/>
    </source>
</evidence>
<keyword evidence="6" id="KW-1185">Reference proteome</keyword>
<dbReference type="Pfam" id="PF02311">
    <property type="entry name" value="AraC_binding"/>
    <property type="match status" value="1"/>
</dbReference>
<evidence type="ECO:0000259" key="4">
    <source>
        <dbReference type="PROSITE" id="PS01124"/>
    </source>
</evidence>
<sequence length="281" mass="33924">MIVLPTEVFQDYVKHPQVRRLYLTDVGFFPCAKHHYRERKDGIEEYIFIYCTEGSGIINVNKKQYIIHENEAFCIPRFQKHSYYACEDNPWSILWVHIKGEDTIYFPLEESHVVQFISKNSTNRMLFLFELLFSVLERNYNLGNFIYISQVLALILAEAYDREKHNTTLEQNKYVTIIVRYMYKHLQENLTLEQISAEFELSKSYLNAIFQRYTQHAPMDFFINLKMKEACKLFRSTDMYIYEVAQKLGYNDQYYFSRIFKKVVGISPREYKNSDYFYYKE</sequence>
<proteinExistence type="predicted"/>
<keyword evidence="3" id="KW-0804">Transcription</keyword>
<dbReference type="PRINTS" id="PR00032">
    <property type="entry name" value="HTHARAC"/>
</dbReference>
<keyword evidence="2" id="KW-0238">DNA-binding</keyword>
<name>A0A6P1TQN8_9FIRM</name>
<dbReference type="PROSITE" id="PS01124">
    <property type="entry name" value="HTH_ARAC_FAMILY_2"/>
    <property type="match status" value="1"/>
</dbReference>
<dbReference type="SUPFAM" id="SSF51215">
    <property type="entry name" value="Regulatory protein AraC"/>
    <property type="match status" value="1"/>
</dbReference>
<dbReference type="InterPro" id="IPR018060">
    <property type="entry name" value="HTH_AraC"/>
</dbReference>
<dbReference type="CDD" id="cd06986">
    <property type="entry name" value="cupin_MmsR-like_N"/>
    <property type="match status" value="1"/>
</dbReference>
<evidence type="ECO:0000256" key="2">
    <source>
        <dbReference type="ARBA" id="ARBA00023125"/>
    </source>
</evidence>
<dbReference type="Gene3D" id="2.60.120.280">
    <property type="entry name" value="Regulatory protein AraC"/>
    <property type="match status" value="1"/>
</dbReference>
<protein>
    <submittedName>
        <fullName evidence="5">Helix-turn-helix domain-containing protein</fullName>
    </submittedName>
</protein>
<dbReference type="InterPro" id="IPR003313">
    <property type="entry name" value="AraC-bd"/>
</dbReference>
<accession>A0A6P1TQN8</accession>